<dbReference type="KEGG" id="vg:28800454"/>
<sequence>MARNSYYNGERPIALEFNTVVGTDCLMWVDGRISQENADQKVVDKAKQLRKRRPHLQLEGYTKMGSDIYRKLPSHVINQANKD</sequence>
<dbReference type="GeneID" id="28800454"/>
<gene>
    <name evidence="1" type="primary">111</name>
    <name evidence="1" type="ORF">PBI_ORCHID_111</name>
</gene>
<dbReference type="EMBL" id="KU998253">
    <property type="protein sequence ID" value="ANA87455.1"/>
    <property type="molecule type" value="Genomic_DNA"/>
</dbReference>
<protein>
    <submittedName>
        <fullName evidence="1">Uncharacterized protein</fullName>
    </submittedName>
</protein>
<dbReference type="RefSeq" id="YP_009274336.1">
    <property type="nucleotide sequence ID" value="NC_030915.1"/>
</dbReference>
<keyword evidence="2" id="KW-1185">Reference proteome</keyword>
<dbReference type="Proteomes" id="UP000204112">
    <property type="component" value="Segment"/>
</dbReference>
<reference evidence="2" key="1">
    <citation type="submission" date="2016-03" db="EMBL/GenBank/DDBJ databases">
        <authorList>
            <person name="Ploux O."/>
        </authorList>
    </citation>
    <scope>NUCLEOTIDE SEQUENCE [LARGE SCALE GENOMIC DNA]</scope>
</reference>
<accession>A0A160DH73</accession>
<evidence type="ECO:0000313" key="1">
    <source>
        <dbReference type="EMBL" id="ANA87455.1"/>
    </source>
</evidence>
<name>A0A160DH73_9CAUD</name>
<organism evidence="1 2">
    <name type="scientific">Gordonia phage Orchid</name>
    <dbReference type="NCBI Taxonomy" id="1838075"/>
    <lineage>
        <taxon>Viruses</taxon>
        <taxon>Duplodnaviria</taxon>
        <taxon>Heunggongvirae</taxon>
        <taxon>Uroviricota</taxon>
        <taxon>Caudoviricetes</taxon>
        <taxon>Orchidvirus</taxon>
        <taxon>Orchidvirus orchid</taxon>
    </lineage>
</organism>
<evidence type="ECO:0000313" key="2">
    <source>
        <dbReference type="Proteomes" id="UP000204112"/>
    </source>
</evidence>
<proteinExistence type="predicted"/>